<organism evidence="3 4">
    <name type="scientific">Telmatocola sphagniphila</name>
    <dbReference type="NCBI Taxonomy" id="1123043"/>
    <lineage>
        <taxon>Bacteria</taxon>
        <taxon>Pseudomonadati</taxon>
        <taxon>Planctomycetota</taxon>
        <taxon>Planctomycetia</taxon>
        <taxon>Gemmatales</taxon>
        <taxon>Gemmataceae</taxon>
    </lineage>
</organism>
<keyword evidence="4" id="KW-1185">Reference proteome</keyword>
<proteinExistence type="predicted"/>
<dbReference type="GO" id="GO:0007165">
    <property type="term" value="P:signal transduction"/>
    <property type="evidence" value="ECO:0007669"/>
    <property type="project" value="InterPro"/>
</dbReference>
<dbReference type="PROSITE" id="PS50851">
    <property type="entry name" value="CHEW"/>
    <property type="match status" value="1"/>
</dbReference>
<dbReference type="Pfam" id="PF01584">
    <property type="entry name" value="CheW"/>
    <property type="match status" value="1"/>
</dbReference>
<sequence length="605" mass="66776">MTPPEEEENISFELVLPGADEPSSIGWLAPPSPPDGNESPLPGWLNNETSGEEFRSGLVPSSPTIIRKVRQSTLIVRRDEIERDALTAKAPNVPNASTLPPEALKKAVKNPLVYGLIAKVSLPRPAFQFKIEHDLPANVALLDVKPKAAVVGNRIIWSFGRVDPGQEIRLQLVIQPEEGAVINPSDLAVFEAGYKQSLHFQTPIARPRLSAVADGPIEMPMGTWETVRLQIRNSGNWPVKNAIVRGLLPTGLKLGENAPTQEEIGLLLPGEVYEFSYRVRATQEGPQTILFELSGSDNTSCQVERTIVVLAPKLELRIPGPIRAAQDQEVEFQLELSNFGRACTEQYEVYLDYSAHLEPLKFERGSIDSVRRRLSWTGPAMQPNSEVSYPVRFKTAQLGIAELNVEVRTASGARIKSSRSLTIEKQTDRKREIQEQFIASMEARLNVGFPAVSGAADATVETSQHIVFSIHNSDFALPMSVVREVGRAPHTTPVPNVPDWLVGLANIRGEIVSVVDLAGFLQINSSGDTAEKRILVVRSQQSSVQTALIVDRIRGLRNLNEQTLQPMEIASPFVRGRVESQGLEISLLQTEEMLNSPQMRQFEIY</sequence>
<dbReference type="AlphaFoldDB" id="A0A8E6B2Y1"/>
<dbReference type="SUPFAM" id="SSF50341">
    <property type="entry name" value="CheW-like"/>
    <property type="match status" value="1"/>
</dbReference>
<dbReference type="RefSeq" id="WP_213494764.1">
    <property type="nucleotide sequence ID" value="NZ_CP074694.1"/>
</dbReference>
<dbReference type="KEGG" id="tsph:KIH39_18780"/>
<dbReference type="EMBL" id="CP074694">
    <property type="protein sequence ID" value="QVL30882.1"/>
    <property type="molecule type" value="Genomic_DNA"/>
</dbReference>
<feature type="domain" description="CheW-like" evidence="2">
    <location>
        <begin position="462"/>
        <end position="599"/>
    </location>
</feature>
<dbReference type="Gene3D" id="2.30.30.40">
    <property type="entry name" value="SH3 Domains"/>
    <property type="match status" value="1"/>
</dbReference>
<evidence type="ECO:0000256" key="1">
    <source>
        <dbReference type="SAM" id="MobiDB-lite"/>
    </source>
</evidence>
<dbReference type="PANTHER" id="PTHR22617:SF23">
    <property type="entry name" value="CHEMOTAXIS PROTEIN CHEW"/>
    <property type="match status" value="1"/>
</dbReference>
<name>A0A8E6B2Y1_9BACT</name>
<reference evidence="3" key="1">
    <citation type="submission" date="2021-05" db="EMBL/GenBank/DDBJ databases">
        <title>Complete genome sequence of the cellulolytic planctomycete Telmatocola sphagniphila SP2T and characterization of the first cellulase from planctomycetes.</title>
        <authorList>
            <person name="Rakitin A.L."/>
            <person name="Beletsky A.V."/>
            <person name="Naumoff D.G."/>
            <person name="Kulichevskaya I.S."/>
            <person name="Mardanov A.V."/>
            <person name="Ravin N.V."/>
            <person name="Dedysh S.N."/>
        </authorList>
    </citation>
    <scope>NUCLEOTIDE SEQUENCE</scope>
    <source>
        <strain evidence="3">SP2T</strain>
    </source>
</reference>
<dbReference type="InterPro" id="IPR002545">
    <property type="entry name" value="CheW-lke_dom"/>
</dbReference>
<dbReference type="GO" id="GO:0005829">
    <property type="term" value="C:cytosol"/>
    <property type="evidence" value="ECO:0007669"/>
    <property type="project" value="TreeGrafter"/>
</dbReference>
<protein>
    <submittedName>
        <fullName evidence="3">Chemotaxis protein CheW</fullName>
    </submittedName>
</protein>
<dbReference type="InterPro" id="IPR036061">
    <property type="entry name" value="CheW-like_dom_sf"/>
</dbReference>
<dbReference type="Proteomes" id="UP000676194">
    <property type="component" value="Chromosome"/>
</dbReference>
<dbReference type="Gene3D" id="2.40.50.180">
    <property type="entry name" value="CheA-289, Domain 4"/>
    <property type="match status" value="1"/>
</dbReference>
<feature type="region of interest" description="Disordered" evidence="1">
    <location>
        <begin position="20"/>
        <end position="59"/>
    </location>
</feature>
<evidence type="ECO:0000313" key="3">
    <source>
        <dbReference type="EMBL" id="QVL30882.1"/>
    </source>
</evidence>
<dbReference type="GO" id="GO:0006935">
    <property type="term" value="P:chemotaxis"/>
    <property type="evidence" value="ECO:0007669"/>
    <property type="project" value="InterPro"/>
</dbReference>
<accession>A0A8E6B2Y1</accession>
<evidence type="ECO:0000313" key="4">
    <source>
        <dbReference type="Proteomes" id="UP000676194"/>
    </source>
</evidence>
<evidence type="ECO:0000259" key="2">
    <source>
        <dbReference type="PROSITE" id="PS50851"/>
    </source>
</evidence>
<dbReference type="PANTHER" id="PTHR22617">
    <property type="entry name" value="CHEMOTAXIS SENSOR HISTIDINE KINASE-RELATED"/>
    <property type="match status" value="1"/>
</dbReference>
<gene>
    <name evidence="3" type="ORF">KIH39_18780</name>
</gene>
<dbReference type="InterPro" id="IPR039315">
    <property type="entry name" value="CheW"/>
</dbReference>
<dbReference type="SMART" id="SM00260">
    <property type="entry name" value="CheW"/>
    <property type="match status" value="1"/>
</dbReference>